<dbReference type="EMBL" id="JBIMSP010000093">
    <property type="protein sequence ID" value="MFH5245726.1"/>
    <property type="molecule type" value="Genomic_DNA"/>
</dbReference>
<name>A0ABW7KX91_9NOCA</name>
<comment type="caution">
    <text evidence="2">The sequence shown here is derived from an EMBL/GenBank/DDBJ whole genome shotgun (WGS) entry which is preliminary data.</text>
</comment>
<dbReference type="EMBL" id="JBIMSN010000148">
    <property type="protein sequence ID" value="MFH5232458.1"/>
    <property type="molecule type" value="Genomic_DNA"/>
</dbReference>
<reference evidence="3 4" key="1">
    <citation type="submission" date="2024-10" db="EMBL/GenBank/DDBJ databases">
        <authorList>
            <person name="Riesco R."/>
        </authorList>
    </citation>
    <scope>NUCLEOTIDE SEQUENCE [LARGE SCALE GENOMIC DNA]</scope>
    <source>
        <strain evidence="2 3">NCIMB 15448</strain>
        <strain evidence="1 4">NCIMB 15450</strain>
    </source>
</reference>
<evidence type="ECO:0000313" key="1">
    <source>
        <dbReference type="EMBL" id="MFH5232458.1"/>
    </source>
</evidence>
<evidence type="ECO:0000313" key="4">
    <source>
        <dbReference type="Proteomes" id="UP001609219"/>
    </source>
</evidence>
<evidence type="ECO:0000313" key="3">
    <source>
        <dbReference type="Proteomes" id="UP001609176"/>
    </source>
</evidence>
<accession>A0ABW7KX91</accession>
<sequence length="169" mass="18672">MPGCRVSPVAVYGVVDRLLQALLEPVELDRCCAKAVFDPSELTSNPILLGLEKIERYGSCVMGLQESEPFACQSIFLDSQLTIVRVGGRSEALQVIRYDCLDLICKLRVEPDRFVVLFNPFLDQRDQDRALGAVVRLLMSPKANEVRIHRSVAVLGIRHDHPAAAAAAE</sequence>
<keyword evidence="4" id="KW-1185">Reference proteome</keyword>
<organism evidence="2 3">
    <name type="scientific">Antrihabitans spumae</name>
    <dbReference type="NCBI Taxonomy" id="3373370"/>
    <lineage>
        <taxon>Bacteria</taxon>
        <taxon>Bacillati</taxon>
        <taxon>Actinomycetota</taxon>
        <taxon>Actinomycetes</taxon>
        <taxon>Mycobacteriales</taxon>
        <taxon>Nocardiaceae</taxon>
        <taxon>Antrihabitans</taxon>
    </lineage>
</organism>
<proteinExistence type="predicted"/>
<dbReference type="Proteomes" id="UP001609176">
    <property type="component" value="Unassembled WGS sequence"/>
</dbReference>
<gene>
    <name evidence="2" type="ORF">ACHIPV_28220</name>
    <name evidence="1" type="ORF">ACHIRB_28415</name>
</gene>
<dbReference type="RefSeq" id="WP_395126483.1">
    <property type="nucleotide sequence ID" value="NZ_JBIMSN010000148.1"/>
</dbReference>
<evidence type="ECO:0000313" key="2">
    <source>
        <dbReference type="EMBL" id="MFH5245726.1"/>
    </source>
</evidence>
<dbReference type="Proteomes" id="UP001609219">
    <property type="component" value="Unassembled WGS sequence"/>
</dbReference>
<protein>
    <submittedName>
        <fullName evidence="2">Uncharacterized protein</fullName>
    </submittedName>
</protein>